<dbReference type="InterPro" id="IPR029016">
    <property type="entry name" value="GAF-like_dom_sf"/>
</dbReference>
<dbReference type="PANTHER" id="PTHR43065:SF42">
    <property type="entry name" value="TWO-COMPONENT SENSOR PPRA"/>
    <property type="match status" value="1"/>
</dbReference>
<dbReference type="PROSITE" id="PS50113">
    <property type="entry name" value="PAC"/>
    <property type="match status" value="1"/>
</dbReference>
<dbReference type="Pfam" id="PF13426">
    <property type="entry name" value="PAS_9"/>
    <property type="match status" value="2"/>
</dbReference>
<evidence type="ECO:0000313" key="5">
    <source>
        <dbReference type="EMBL" id="VAW60659.1"/>
    </source>
</evidence>
<dbReference type="Pfam" id="PF00072">
    <property type="entry name" value="Response_reg"/>
    <property type="match status" value="1"/>
</dbReference>
<sequence length="858" mass="96962">MTEISSNENSTPTLASDPDNIMKQTASSDIDNEFSTEYANQIIDNSTICIFNDELNIIYTNSNFNKLTGYNLNELTGKGLPGINHSGKNNTIYDFAKRTIKYGETWKGELQVTHKNGQNIWLDTTIFPLKKNISEQHYIATFLNISERKKLIKDLKKRAHEQGLISILGQISLNNIPVYDLLEQALTVTCASLEIESGLILEISENNTATLCTLYNTPYIFKRSHKPVDINGLVKYLSENEPSCICESLSDETRFKLPGIFLSGEFKHSIFILIGDRKKPFGILTLLSNSPHDINIYNINFLHSICNILAEAIIRQNMEKSLRYEKELSRKYLDAANVMIIAIDQYEHIILSNQKVETTLGYSKDELSEFNFFDVFIPHDIRPAIRDIFHNIFDKKNTIEDFMSLRNNVIPMINNMNQTRYIKWKSSLLYDDNQKITSILSAGEDITEIIQYEEEQKKLEKQLHQAQKMEAIGTLAGGIAHDFNNILSSILGFSDLAMESITGKNITRDNIEKKDLNTDNIKLIEYISYIQKSGLKARDIISQLQSINLQHETPNEVILLPTLLKGTLKMLSSAVSADVNLNYHIDEKLPAVHMRASKLNQVVLQLLISAQNSLSHDRDQGHIKINLAMEKISEKCCLFCGKEINGDYATLSVLDNRIQKNNRPLSTIFNSNNGTSDTNLIPVAEIIHESNAHILIDTVQDRRSSENWTRVSLLFNTLSASSPLKSPQHTDLSDIQNKHLMVVDDENSVATYLGELLKSAGFKVSVFCDSVDALASFHNKPYNYDLVITDQLMPAITGSLLAEKMLKIRPDLPIILCTAHSDSINKEQAFDLNICAFLKKPLDSAELLHHVATQLMDH</sequence>
<gene>
    <name evidence="5" type="ORF">MNBD_GAMMA11-1392</name>
</gene>
<dbReference type="InterPro" id="IPR036890">
    <property type="entry name" value="HATPase_C_sf"/>
</dbReference>
<dbReference type="PANTHER" id="PTHR43065">
    <property type="entry name" value="SENSOR HISTIDINE KINASE"/>
    <property type="match status" value="1"/>
</dbReference>
<dbReference type="Gene3D" id="1.10.287.130">
    <property type="match status" value="1"/>
</dbReference>
<dbReference type="Gene3D" id="3.30.565.10">
    <property type="entry name" value="Histidine kinase-like ATPase, C-terminal domain"/>
    <property type="match status" value="1"/>
</dbReference>
<dbReference type="SUPFAM" id="SSF55785">
    <property type="entry name" value="PYP-like sensor domain (PAS domain)"/>
    <property type="match status" value="2"/>
</dbReference>
<dbReference type="GO" id="GO:0000155">
    <property type="term" value="F:phosphorelay sensor kinase activity"/>
    <property type="evidence" value="ECO:0007669"/>
    <property type="project" value="InterPro"/>
</dbReference>
<dbReference type="InterPro" id="IPR001789">
    <property type="entry name" value="Sig_transdc_resp-reg_receiver"/>
</dbReference>
<dbReference type="InterPro" id="IPR036097">
    <property type="entry name" value="HisK_dim/P_sf"/>
</dbReference>
<dbReference type="InterPro" id="IPR001610">
    <property type="entry name" value="PAC"/>
</dbReference>
<dbReference type="SMART" id="SM00086">
    <property type="entry name" value="PAC"/>
    <property type="match status" value="2"/>
</dbReference>
<proteinExistence type="predicted"/>
<evidence type="ECO:0000259" key="2">
    <source>
        <dbReference type="PROSITE" id="PS50110"/>
    </source>
</evidence>
<dbReference type="Gene3D" id="3.30.450.20">
    <property type="entry name" value="PAS domain"/>
    <property type="match status" value="2"/>
</dbReference>
<dbReference type="SMART" id="SM00091">
    <property type="entry name" value="PAS"/>
    <property type="match status" value="2"/>
</dbReference>
<feature type="compositionally biased region" description="Polar residues" evidence="1">
    <location>
        <begin position="1"/>
        <end position="14"/>
    </location>
</feature>
<dbReference type="CDD" id="cd00130">
    <property type="entry name" value="PAS"/>
    <property type="match status" value="2"/>
</dbReference>
<dbReference type="Gene3D" id="3.40.50.2300">
    <property type="match status" value="1"/>
</dbReference>
<dbReference type="InterPro" id="IPR000700">
    <property type="entry name" value="PAS-assoc_C"/>
</dbReference>
<evidence type="ECO:0000259" key="4">
    <source>
        <dbReference type="PROSITE" id="PS50113"/>
    </source>
</evidence>
<name>A0A3B0XGD0_9ZZZZ</name>
<evidence type="ECO:0000256" key="1">
    <source>
        <dbReference type="SAM" id="MobiDB-lite"/>
    </source>
</evidence>
<dbReference type="SMART" id="SM00448">
    <property type="entry name" value="REC"/>
    <property type="match status" value="1"/>
</dbReference>
<dbReference type="SUPFAM" id="SSF47384">
    <property type="entry name" value="Homodimeric domain of signal transducing histidine kinase"/>
    <property type="match status" value="1"/>
</dbReference>
<feature type="domain" description="PAC" evidence="4">
    <location>
        <begin position="106"/>
        <end position="157"/>
    </location>
</feature>
<feature type="domain" description="PAS" evidence="3">
    <location>
        <begin position="325"/>
        <end position="396"/>
    </location>
</feature>
<feature type="domain" description="Response regulatory" evidence="2">
    <location>
        <begin position="739"/>
        <end position="855"/>
    </location>
</feature>
<dbReference type="PROSITE" id="PS50110">
    <property type="entry name" value="RESPONSE_REGULATORY"/>
    <property type="match status" value="1"/>
</dbReference>
<dbReference type="SUPFAM" id="SSF55781">
    <property type="entry name" value="GAF domain-like"/>
    <property type="match status" value="1"/>
</dbReference>
<feature type="region of interest" description="Disordered" evidence="1">
    <location>
        <begin position="1"/>
        <end position="22"/>
    </location>
</feature>
<organism evidence="5">
    <name type="scientific">hydrothermal vent metagenome</name>
    <dbReference type="NCBI Taxonomy" id="652676"/>
    <lineage>
        <taxon>unclassified sequences</taxon>
        <taxon>metagenomes</taxon>
        <taxon>ecological metagenomes</taxon>
    </lineage>
</organism>
<evidence type="ECO:0000259" key="3">
    <source>
        <dbReference type="PROSITE" id="PS50112"/>
    </source>
</evidence>
<dbReference type="EMBL" id="UOFG01000128">
    <property type="protein sequence ID" value="VAW60659.1"/>
    <property type="molecule type" value="Genomic_DNA"/>
</dbReference>
<protein>
    <submittedName>
        <fullName evidence="5">Uncharacterized protein</fullName>
    </submittedName>
</protein>
<dbReference type="AlphaFoldDB" id="A0A3B0XGD0"/>
<accession>A0A3B0XGD0</accession>
<dbReference type="InterPro" id="IPR000014">
    <property type="entry name" value="PAS"/>
</dbReference>
<dbReference type="SUPFAM" id="SSF52172">
    <property type="entry name" value="CheY-like"/>
    <property type="match status" value="1"/>
</dbReference>
<dbReference type="InterPro" id="IPR011006">
    <property type="entry name" value="CheY-like_superfamily"/>
</dbReference>
<dbReference type="PROSITE" id="PS50112">
    <property type="entry name" value="PAS"/>
    <property type="match status" value="2"/>
</dbReference>
<dbReference type="NCBIfam" id="TIGR00229">
    <property type="entry name" value="sensory_box"/>
    <property type="match status" value="2"/>
</dbReference>
<dbReference type="CDD" id="cd00156">
    <property type="entry name" value="REC"/>
    <property type="match status" value="1"/>
</dbReference>
<dbReference type="Gene3D" id="3.30.450.40">
    <property type="match status" value="1"/>
</dbReference>
<dbReference type="CDD" id="cd00082">
    <property type="entry name" value="HisKA"/>
    <property type="match status" value="1"/>
</dbReference>
<dbReference type="InterPro" id="IPR035965">
    <property type="entry name" value="PAS-like_dom_sf"/>
</dbReference>
<reference evidence="5" key="1">
    <citation type="submission" date="2018-06" db="EMBL/GenBank/DDBJ databases">
        <authorList>
            <person name="Zhirakovskaya E."/>
        </authorList>
    </citation>
    <scope>NUCLEOTIDE SEQUENCE</scope>
</reference>
<dbReference type="InterPro" id="IPR003661">
    <property type="entry name" value="HisK_dim/P_dom"/>
</dbReference>
<feature type="domain" description="PAS" evidence="3">
    <location>
        <begin position="35"/>
        <end position="103"/>
    </location>
</feature>